<dbReference type="SUPFAM" id="SSF53901">
    <property type="entry name" value="Thiolase-like"/>
    <property type="match status" value="2"/>
</dbReference>
<name>A0ABP7ZR94_9MICO</name>
<organism evidence="2 3">
    <name type="scientific">Gryllotalpicola koreensis</name>
    <dbReference type="NCBI Taxonomy" id="993086"/>
    <lineage>
        <taxon>Bacteria</taxon>
        <taxon>Bacillati</taxon>
        <taxon>Actinomycetota</taxon>
        <taxon>Actinomycetes</taxon>
        <taxon>Micrococcales</taxon>
        <taxon>Microbacteriaceae</taxon>
        <taxon>Gryllotalpicola</taxon>
    </lineage>
</organism>
<dbReference type="PANTHER" id="PTHR42870">
    <property type="entry name" value="ACETYL-COA C-ACETYLTRANSFERASE"/>
    <property type="match status" value="1"/>
</dbReference>
<gene>
    <name evidence="2" type="ORF">GCM10022287_03770</name>
</gene>
<dbReference type="PANTHER" id="PTHR42870:SF1">
    <property type="entry name" value="NON-SPECIFIC LIPID-TRANSFER PROTEIN-LIKE 2"/>
    <property type="match status" value="1"/>
</dbReference>
<dbReference type="Pfam" id="PF22691">
    <property type="entry name" value="Thiolase_C_1"/>
    <property type="match status" value="1"/>
</dbReference>
<evidence type="ECO:0000313" key="3">
    <source>
        <dbReference type="Proteomes" id="UP001501079"/>
    </source>
</evidence>
<dbReference type="InterPro" id="IPR016039">
    <property type="entry name" value="Thiolase-like"/>
</dbReference>
<protein>
    <submittedName>
        <fullName evidence="2">Thiolase</fullName>
    </submittedName>
</protein>
<sequence>MTMTTQSMHGGNVAIVGASETDRIGALPDVSMIHLHTNAARRAIADAGIDKSEIDGVATAGPTPIEVADQLGIRPRWVDGTMIGGCSFMALVRHAAAAIASRAASVVLVTHGESGRSRVGVPGYGRAASSISGQFEAPYGALAPYSSFTTPVLAFMKARGFTREDLAEVVVSQRLWAIPNERASRRDPIDVEGVLAAAPIAYPFTKDMCCVVTDAGGALVVTSAERARDLPSADRAVYLLGSGEGTESVIVSQMDQLDSFGPFRRGAQEAFQTAGLSHDDIDHVMFYDAFAHLPLYMLEDTGFVGKGESAAFFKEGHTRPGGDLPINTQGGGLSYTHSGMYGMFAIQEAVRQLRGEAVVQVPDVKTSFVQGVGMMFGAGGSLVLSNQRG</sequence>
<dbReference type="InterPro" id="IPR055140">
    <property type="entry name" value="Thiolase_C_2"/>
</dbReference>
<proteinExistence type="predicted"/>
<dbReference type="CDD" id="cd00829">
    <property type="entry name" value="SCP-x_thiolase"/>
    <property type="match status" value="1"/>
</dbReference>
<dbReference type="Proteomes" id="UP001501079">
    <property type="component" value="Unassembled WGS sequence"/>
</dbReference>
<accession>A0ABP7ZR94</accession>
<reference evidence="3" key="1">
    <citation type="journal article" date="2019" name="Int. J. Syst. Evol. Microbiol.">
        <title>The Global Catalogue of Microorganisms (GCM) 10K type strain sequencing project: providing services to taxonomists for standard genome sequencing and annotation.</title>
        <authorList>
            <consortium name="The Broad Institute Genomics Platform"/>
            <consortium name="The Broad Institute Genome Sequencing Center for Infectious Disease"/>
            <person name="Wu L."/>
            <person name="Ma J."/>
        </authorList>
    </citation>
    <scope>NUCLEOTIDE SEQUENCE [LARGE SCALE GENOMIC DNA]</scope>
    <source>
        <strain evidence="3">JCM 17591</strain>
    </source>
</reference>
<comment type="caution">
    <text evidence="2">The sequence shown here is derived from an EMBL/GenBank/DDBJ whole genome shotgun (WGS) entry which is preliminary data.</text>
</comment>
<dbReference type="EMBL" id="BAABBW010000001">
    <property type="protein sequence ID" value="GAA4168570.1"/>
    <property type="molecule type" value="Genomic_DNA"/>
</dbReference>
<dbReference type="PIRSF" id="PIRSF000429">
    <property type="entry name" value="Ac-CoA_Ac_transf"/>
    <property type="match status" value="1"/>
</dbReference>
<evidence type="ECO:0000313" key="2">
    <source>
        <dbReference type="EMBL" id="GAA4168570.1"/>
    </source>
</evidence>
<dbReference type="InterPro" id="IPR002155">
    <property type="entry name" value="Thiolase"/>
</dbReference>
<evidence type="ECO:0000259" key="1">
    <source>
        <dbReference type="Pfam" id="PF22691"/>
    </source>
</evidence>
<keyword evidence="3" id="KW-1185">Reference proteome</keyword>
<dbReference type="Gene3D" id="3.40.47.10">
    <property type="match status" value="1"/>
</dbReference>
<feature type="domain" description="Thiolase C-terminal" evidence="1">
    <location>
        <begin position="243"/>
        <end position="386"/>
    </location>
</feature>